<dbReference type="GO" id="GO:0000981">
    <property type="term" value="F:DNA-binding transcription factor activity, RNA polymerase II-specific"/>
    <property type="evidence" value="ECO:0007669"/>
    <property type="project" value="InterPro"/>
</dbReference>
<feature type="compositionally biased region" description="Polar residues" evidence="7">
    <location>
        <begin position="152"/>
        <end position="164"/>
    </location>
</feature>
<dbReference type="SUPFAM" id="SSF57701">
    <property type="entry name" value="Zn2/Cys6 DNA-binding domain"/>
    <property type="match status" value="1"/>
</dbReference>
<reference evidence="10 11" key="1">
    <citation type="submission" date="2015-05" db="EMBL/GenBank/DDBJ databases">
        <authorList>
            <person name="Wang D.B."/>
            <person name="Wang M."/>
        </authorList>
    </citation>
    <scope>NUCLEOTIDE SEQUENCE [LARGE SCALE GENOMIC DNA]</scope>
    <source>
        <strain evidence="10">VL1</strain>
    </source>
</reference>
<keyword evidence="8" id="KW-1133">Transmembrane helix</keyword>
<comment type="subcellular location">
    <subcellularLocation>
        <location evidence="1">Nucleus</location>
    </subcellularLocation>
</comment>
<feature type="compositionally biased region" description="Basic and acidic residues" evidence="7">
    <location>
        <begin position="20"/>
        <end position="33"/>
    </location>
</feature>
<dbReference type="InterPro" id="IPR007219">
    <property type="entry name" value="XnlR_reg_dom"/>
</dbReference>
<dbReference type="CDD" id="cd00067">
    <property type="entry name" value="GAL4"/>
    <property type="match status" value="2"/>
</dbReference>
<feature type="region of interest" description="Disordered" evidence="7">
    <location>
        <begin position="99"/>
        <end position="173"/>
    </location>
</feature>
<keyword evidence="2" id="KW-0479">Metal-binding</keyword>
<evidence type="ECO:0000256" key="1">
    <source>
        <dbReference type="ARBA" id="ARBA00004123"/>
    </source>
</evidence>
<keyword evidence="5" id="KW-0804">Transcription</keyword>
<evidence type="ECO:0000256" key="8">
    <source>
        <dbReference type="SAM" id="Phobius"/>
    </source>
</evidence>
<name>A0A0G4L0Q1_VERLO</name>
<keyword evidence="6" id="KW-0539">Nucleus</keyword>
<evidence type="ECO:0000256" key="3">
    <source>
        <dbReference type="ARBA" id="ARBA00023015"/>
    </source>
</evidence>
<evidence type="ECO:0000256" key="5">
    <source>
        <dbReference type="ARBA" id="ARBA00023163"/>
    </source>
</evidence>
<keyword evidence="11" id="KW-1185">Reference proteome</keyword>
<dbReference type="InterPro" id="IPR051711">
    <property type="entry name" value="Stress_Response_Reg"/>
</dbReference>
<sequence>MDTDRRTSLVSNNDSGLGPHGHDHSDPEDHESPPSKQRKPPHVRSRASRACDRCKARKTRCSGKYPCALCSRLRLECKYTASYRRGRLPSIEMETGDLVDTVANPPGARPSSQQQHPSSAGPPDHTHHQAEHIPSPISIGNRTLAPPDNGRGPSTTQSSRNSPEPAQIDRQGHYVGPASGASFLLRIQRKLQQQSSVSSDASIFTFGDLPLPEFDPRFLILPPRSEAEALLCRYFEFASATHRFLHRPTVERWLQELYETHGTMREQTAARSRTALLFMVFACAENYPKSKAGKVDPTSSARFFSAAEDQLVAEKGTIRLTSVQARLAQCIYLLSHSRLNHCWSLFGTTAHLMLALGIHRKSRVDSSSNPDYVDLECRKRTFWCAYNLDTYLSAALGRPRTFHDDDIDQEMPLCVDDYRLSRGQMNAAPTNSLQSVMSGPVAHMNRKTRCSGKYPCALCSRLRLECKYTASYRRGRLPSIEMETGDLVDTVANPPGARPSSQQQHPSSAGPPDHTHHQAEHIPSPISIGNRTLAPPDNGRGPSTTQSSRNSPEPAQIDRQGHYVGPASGASFLLRIQRKLQQQSSVSSDASIFTFGDLPLPEFDPRFLILPPRSEAEALLCRYFEFASATHRFLHRPTVERWLQELYETHGTMREQTAARSRTALLFMVFACAENYPKSKAGKVDPTSSARFFSAAEDQLVAEKGTIRLTSVQARLAQCIYLLSHSRLNHCWSLFGTTAHLMLALGIHRKSRVDSSSNPDYVDLECRKRTFWCAYNLDTYLSAALGRPRTFHDDDIDQEMPLCVDDYRLSRGQMNAAPTNSLQSVMSGPVAHMKISRIVANILRDLYSIRPPSTDNQFKLAARYSKDIDNWRSGLTYLLDTDGVDPSLFQPIFLRQRNVLNMACWHAQILVHRPFLLNNFASLANLGSTRNRKANRNSELTDEHVQRCLEAAMNIVGLVDTLSSNGQLYNTFWFTHYFAFCAVVMLYVFSIQQRNSPLETYLPAFHAATKCQQQITSIAIPGSLAQRYGVVLQELRLELLRQNTHLLSLAAGQRNGSGAAGVLLEGDESVLRQFDSADLLALEASELAFGAGAGAPNASGQLDIGQDDGLGFPDASPGSSIVQMTGWGQFDSLVTGGVGMDAFLAEGGMEGWDLSMAEGMGQQ</sequence>
<dbReference type="PANTHER" id="PTHR47540">
    <property type="entry name" value="THIAMINE REPRESSIBLE GENES REGULATORY PROTEIN THI5"/>
    <property type="match status" value="1"/>
</dbReference>
<dbReference type="SMART" id="SM00906">
    <property type="entry name" value="Fungal_trans"/>
    <property type="match status" value="2"/>
</dbReference>
<dbReference type="PROSITE" id="PS00463">
    <property type="entry name" value="ZN2_CY6_FUNGAL_1"/>
    <property type="match status" value="1"/>
</dbReference>
<keyword evidence="3" id="KW-0805">Transcription regulation</keyword>
<dbReference type="GO" id="GO:0005634">
    <property type="term" value="C:nucleus"/>
    <property type="evidence" value="ECO:0007669"/>
    <property type="project" value="UniProtKB-SubCell"/>
</dbReference>
<gene>
    <name evidence="10" type="ORF">BN1708_002764</name>
</gene>
<dbReference type="GO" id="GO:0043565">
    <property type="term" value="F:sequence-specific DNA binding"/>
    <property type="evidence" value="ECO:0007669"/>
    <property type="project" value="TreeGrafter"/>
</dbReference>
<dbReference type="Proteomes" id="UP000044602">
    <property type="component" value="Unassembled WGS sequence"/>
</dbReference>
<dbReference type="Pfam" id="PF04082">
    <property type="entry name" value="Fungal_trans"/>
    <property type="match status" value="2"/>
</dbReference>
<organism evidence="10 11">
    <name type="scientific">Verticillium longisporum</name>
    <name type="common">Verticillium dahliae var. longisporum</name>
    <dbReference type="NCBI Taxonomy" id="100787"/>
    <lineage>
        <taxon>Eukaryota</taxon>
        <taxon>Fungi</taxon>
        <taxon>Dikarya</taxon>
        <taxon>Ascomycota</taxon>
        <taxon>Pezizomycotina</taxon>
        <taxon>Sordariomycetes</taxon>
        <taxon>Hypocreomycetidae</taxon>
        <taxon>Glomerellales</taxon>
        <taxon>Plectosphaerellaceae</taxon>
        <taxon>Verticillium</taxon>
    </lineage>
</organism>
<dbReference type="Gene3D" id="4.10.240.10">
    <property type="entry name" value="Zn(2)-C6 fungal-type DNA-binding domain"/>
    <property type="match status" value="2"/>
</dbReference>
<dbReference type="InterPro" id="IPR001138">
    <property type="entry name" value="Zn2Cys6_DnaBD"/>
</dbReference>
<dbReference type="PANTHER" id="PTHR47540:SF3">
    <property type="entry name" value="ZN(II)2CYS6 TRANSCRIPTION FACTOR (EUROFUNG)"/>
    <property type="match status" value="1"/>
</dbReference>
<protein>
    <recommendedName>
        <fullName evidence="9">Zn(2)-C6 fungal-type domain-containing protein</fullName>
    </recommendedName>
</protein>
<dbReference type="GO" id="GO:0045944">
    <property type="term" value="P:positive regulation of transcription by RNA polymerase II"/>
    <property type="evidence" value="ECO:0007669"/>
    <property type="project" value="TreeGrafter"/>
</dbReference>
<dbReference type="SMART" id="SM00066">
    <property type="entry name" value="GAL4"/>
    <property type="match status" value="2"/>
</dbReference>
<proteinExistence type="predicted"/>
<dbReference type="AlphaFoldDB" id="A0A0G4L0Q1"/>
<dbReference type="PROSITE" id="PS50048">
    <property type="entry name" value="ZN2_CY6_FUNGAL_2"/>
    <property type="match status" value="1"/>
</dbReference>
<evidence type="ECO:0000259" key="9">
    <source>
        <dbReference type="PROSITE" id="PS50048"/>
    </source>
</evidence>
<keyword evidence="4" id="KW-0238">DNA-binding</keyword>
<evidence type="ECO:0000256" key="7">
    <source>
        <dbReference type="SAM" id="MobiDB-lite"/>
    </source>
</evidence>
<evidence type="ECO:0000256" key="2">
    <source>
        <dbReference type="ARBA" id="ARBA00022723"/>
    </source>
</evidence>
<evidence type="ECO:0000256" key="4">
    <source>
        <dbReference type="ARBA" id="ARBA00023125"/>
    </source>
</evidence>
<feature type="region of interest" description="Disordered" evidence="7">
    <location>
        <begin position="488"/>
        <end position="562"/>
    </location>
</feature>
<feature type="compositionally biased region" description="Polar residues" evidence="7">
    <location>
        <begin position="541"/>
        <end position="553"/>
    </location>
</feature>
<dbReference type="EMBL" id="CVQH01006668">
    <property type="protein sequence ID" value="CRK15531.1"/>
    <property type="molecule type" value="Genomic_DNA"/>
</dbReference>
<dbReference type="STRING" id="100787.A0A0G4L0Q1"/>
<dbReference type="Pfam" id="PF00172">
    <property type="entry name" value="Zn_clus"/>
    <property type="match status" value="1"/>
</dbReference>
<feature type="domain" description="Zn(2)-C6 fungal-type" evidence="9">
    <location>
        <begin position="50"/>
        <end position="79"/>
    </location>
</feature>
<feature type="compositionally biased region" description="Basic residues" evidence="7">
    <location>
        <begin position="36"/>
        <end position="47"/>
    </location>
</feature>
<dbReference type="GO" id="GO:0006351">
    <property type="term" value="P:DNA-templated transcription"/>
    <property type="evidence" value="ECO:0007669"/>
    <property type="project" value="InterPro"/>
</dbReference>
<evidence type="ECO:0000256" key="6">
    <source>
        <dbReference type="ARBA" id="ARBA00023242"/>
    </source>
</evidence>
<dbReference type="GO" id="GO:0008270">
    <property type="term" value="F:zinc ion binding"/>
    <property type="evidence" value="ECO:0007669"/>
    <property type="project" value="InterPro"/>
</dbReference>
<keyword evidence="8" id="KW-0472">Membrane</keyword>
<keyword evidence="8" id="KW-0812">Transmembrane</keyword>
<dbReference type="InterPro" id="IPR036864">
    <property type="entry name" value="Zn2-C6_fun-type_DNA-bd_sf"/>
</dbReference>
<accession>A0A0G4L0Q1</accession>
<evidence type="ECO:0000313" key="10">
    <source>
        <dbReference type="EMBL" id="CRK15531.1"/>
    </source>
</evidence>
<evidence type="ECO:0000313" key="11">
    <source>
        <dbReference type="Proteomes" id="UP000044602"/>
    </source>
</evidence>
<feature type="region of interest" description="Disordered" evidence="7">
    <location>
        <begin position="1"/>
        <end position="52"/>
    </location>
</feature>
<feature type="transmembrane region" description="Helical" evidence="8">
    <location>
        <begin position="971"/>
        <end position="989"/>
    </location>
</feature>
<dbReference type="CDD" id="cd12148">
    <property type="entry name" value="fungal_TF_MHR"/>
    <property type="match status" value="2"/>
</dbReference>